<feature type="region of interest" description="Disordered" evidence="2">
    <location>
        <begin position="1"/>
        <end position="149"/>
    </location>
</feature>
<evidence type="ECO:0000313" key="3">
    <source>
        <dbReference type="EMBL" id="OJJ05109.1"/>
    </source>
</evidence>
<dbReference type="AlphaFoldDB" id="A0A1L9PU90"/>
<feature type="region of interest" description="Disordered" evidence="2">
    <location>
        <begin position="185"/>
        <end position="228"/>
    </location>
</feature>
<protein>
    <submittedName>
        <fullName evidence="3">Uncharacterized protein</fullName>
    </submittedName>
</protein>
<accession>A0A1L9PU90</accession>
<dbReference type="OrthoDB" id="4510795at2759"/>
<evidence type="ECO:0000256" key="1">
    <source>
        <dbReference type="SAM" id="Coils"/>
    </source>
</evidence>
<feature type="compositionally biased region" description="Low complexity" evidence="2">
    <location>
        <begin position="119"/>
        <end position="138"/>
    </location>
</feature>
<evidence type="ECO:0000256" key="2">
    <source>
        <dbReference type="SAM" id="MobiDB-lite"/>
    </source>
</evidence>
<dbReference type="VEuPathDB" id="FungiDB:ASPVEDRAFT_31522"/>
<proteinExistence type="predicted"/>
<name>A0A1L9PU90_ASPVE</name>
<sequence>MAPKNVSSHIVVDNDQPTAPPPSTRASVAMSMRSLPEAAPPASQTNMNTLPRLSNPMATMPQQDRSKKRKALTIDTRAETTLDKSQRRRQNSNADYVPVAPVPLQEAPASRPGSPSRVSLPSFMRPSMSSSRQSSISQQGLNPGIAPFYPAQSTAQVGTTQANYATGPSPNLGSRNASISSAQFAPQYQLPPIRTNPTPSPRATQMPPPPQQQPQPLSGTHRPSASSPEFEVLALRSQLNLSQAENAATARNLSDCAFRLRQCERANADLHRALHNATQAATRAPRRETLSSIPAPSEQLTQSMIENLQREKNALLAKNEQHKSQIRRLNEELNKVINELPSDREPLVRENMELRAKLQRSAGILTSIEKKVAAAMNDEGNGDGHTGK</sequence>
<keyword evidence="1" id="KW-0175">Coiled coil</keyword>
<organism evidence="3 4">
    <name type="scientific">Aspergillus versicolor CBS 583.65</name>
    <dbReference type="NCBI Taxonomy" id="1036611"/>
    <lineage>
        <taxon>Eukaryota</taxon>
        <taxon>Fungi</taxon>
        <taxon>Dikarya</taxon>
        <taxon>Ascomycota</taxon>
        <taxon>Pezizomycotina</taxon>
        <taxon>Eurotiomycetes</taxon>
        <taxon>Eurotiomycetidae</taxon>
        <taxon>Eurotiales</taxon>
        <taxon>Aspergillaceae</taxon>
        <taxon>Aspergillus</taxon>
        <taxon>Aspergillus subgen. Nidulantes</taxon>
    </lineage>
</organism>
<keyword evidence="4" id="KW-1185">Reference proteome</keyword>
<dbReference type="GeneID" id="63726002"/>
<feature type="coiled-coil region" evidence="1">
    <location>
        <begin position="260"/>
        <end position="339"/>
    </location>
</feature>
<feature type="compositionally biased region" description="Polar residues" evidence="2">
    <location>
        <begin position="217"/>
        <end position="227"/>
    </location>
</feature>
<dbReference type="EMBL" id="KV878132">
    <property type="protein sequence ID" value="OJJ05109.1"/>
    <property type="molecule type" value="Genomic_DNA"/>
</dbReference>
<dbReference type="Proteomes" id="UP000184073">
    <property type="component" value="Unassembled WGS sequence"/>
</dbReference>
<feature type="compositionally biased region" description="Basic and acidic residues" evidence="2">
    <location>
        <begin position="76"/>
        <end position="85"/>
    </location>
</feature>
<gene>
    <name evidence="3" type="ORF">ASPVEDRAFT_31522</name>
</gene>
<feature type="compositionally biased region" description="Polar residues" evidence="2">
    <location>
        <begin position="42"/>
        <end position="63"/>
    </location>
</feature>
<reference evidence="4" key="1">
    <citation type="journal article" date="2017" name="Genome Biol.">
        <title>Comparative genomics reveals high biological diversity and specific adaptations in the industrially and medically important fungal genus Aspergillus.</title>
        <authorList>
            <person name="de Vries R.P."/>
            <person name="Riley R."/>
            <person name="Wiebenga A."/>
            <person name="Aguilar-Osorio G."/>
            <person name="Amillis S."/>
            <person name="Uchima C.A."/>
            <person name="Anderluh G."/>
            <person name="Asadollahi M."/>
            <person name="Askin M."/>
            <person name="Barry K."/>
            <person name="Battaglia E."/>
            <person name="Bayram O."/>
            <person name="Benocci T."/>
            <person name="Braus-Stromeyer S.A."/>
            <person name="Caldana C."/>
            <person name="Canovas D."/>
            <person name="Cerqueira G.C."/>
            <person name="Chen F."/>
            <person name="Chen W."/>
            <person name="Choi C."/>
            <person name="Clum A."/>
            <person name="Dos Santos R.A."/>
            <person name="Damasio A.R."/>
            <person name="Diallinas G."/>
            <person name="Emri T."/>
            <person name="Fekete E."/>
            <person name="Flipphi M."/>
            <person name="Freyberg S."/>
            <person name="Gallo A."/>
            <person name="Gournas C."/>
            <person name="Habgood R."/>
            <person name="Hainaut M."/>
            <person name="Harispe M.L."/>
            <person name="Henrissat B."/>
            <person name="Hilden K.S."/>
            <person name="Hope R."/>
            <person name="Hossain A."/>
            <person name="Karabika E."/>
            <person name="Karaffa L."/>
            <person name="Karanyi Z."/>
            <person name="Krasevec N."/>
            <person name="Kuo A."/>
            <person name="Kusch H."/>
            <person name="LaButti K."/>
            <person name="Lagendijk E.L."/>
            <person name="Lapidus A."/>
            <person name="Levasseur A."/>
            <person name="Lindquist E."/>
            <person name="Lipzen A."/>
            <person name="Logrieco A.F."/>
            <person name="MacCabe A."/>
            <person name="Maekelae M.R."/>
            <person name="Malavazi I."/>
            <person name="Melin P."/>
            <person name="Meyer V."/>
            <person name="Mielnichuk N."/>
            <person name="Miskei M."/>
            <person name="Molnar A.P."/>
            <person name="Mule G."/>
            <person name="Ngan C.Y."/>
            <person name="Orejas M."/>
            <person name="Orosz E."/>
            <person name="Ouedraogo J.P."/>
            <person name="Overkamp K.M."/>
            <person name="Park H.-S."/>
            <person name="Perrone G."/>
            <person name="Piumi F."/>
            <person name="Punt P.J."/>
            <person name="Ram A.F."/>
            <person name="Ramon A."/>
            <person name="Rauscher S."/>
            <person name="Record E."/>
            <person name="Riano-Pachon D.M."/>
            <person name="Robert V."/>
            <person name="Roehrig J."/>
            <person name="Ruller R."/>
            <person name="Salamov A."/>
            <person name="Salih N.S."/>
            <person name="Samson R.A."/>
            <person name="Sandor E."/>
            <person name="Sanguinetti M."/>
            <person name="Schuetze T."/>
            <person name="Sepcic K."/>
            <person name="Shelest E."/>
            <person name="Sherlock G."/>
            <person name="Sophianopoulou V."/>
            <person name="Squina F.M."/>
            <person name="Sun H."/>
            <person name="Susca A."/>
            <person name="Todd R.B."/>
            <person name="Tsang A."/>
            <person name="Unkles S.E."/>
            <person name="van de Wiele N."/>
            <person name="van Rossen-Uffink D."/>
            <person name="Oliveira J.V."/>
            <person name="Vesth T.C."/>
            <person name="Visser J."/>
            <person name="Yu J.-H."/>
            <person name="Zhou M."/>
            <person name="Andersen M.R."/>
            <person name="Archer D.B."/>
            <person name="Baker S.E."/>
            <person name="Benoit I."/>
            <person name="Brakhage A.A."/>
            <person name="Braus G.H."/>
            <person name="Fischer R."/>
            <person name="Frisvad J.C."/>
            <person name="Goldman G.H."/>
            <person name="Houbraken J."/>
            <person name="Oakley B."/>
            <person name="Pocsi I."/>
            <person name="Scazzocchio C."/>
            <person name="Seiboth B."/>
            <person name="vanKuyk P.A."/>
            <person name="Wortman J."/>
            <person name="Dyer P.S."/>
            <person name="Grigoriev I.V."/>
        </authorList>
    </citation>
    <scope>NUCLEOTIDE SEQUENCE [LARGE SCALE GENOMIC DNA]</scope>
    <source>
        <strain evidence="4">CBS 583.65</strain>
    </source>
</reference>
<evidence type="ECO:0000313" key="4">
    <source>
        <dbReference type="Proteomes" id="UP000184073"/>
    </source>
</evidence>
<dbReference type="RefSeq" id="XP_040670871.1">
    <property type="nucleotide sequence ID" value="XM_040810491.1"/>
</dbReference>